<sequence>MFKDLMYRMLMDTFGQNILRNRERVGRGFKEHNDFLIIYAATISYTTRRLSYHIPPQSSSKSSVKKEEETCAPSLCFAMRSENGELGLGGRKKMGAVVCVAQPQFMQKKCITAQKSPGETNDDENQK</sequence>
<reference evidence="1" key="1">
    <citation type="submission" date="2022-01" db="EMBL/GenBank/DDBJ databases">
        <title>Genome Sequence Resource for Two Populations of Ditylenchus destructor, the Migratory Endoparasitic Phytonematode.</title>
        <authorList>
            <person name="Zhang H."/>
            <person name="Lin R."/>
            <person name="Xie B."/>
        </authorList>
    </citation>
    <scope>NUCLEOTIDE SEQUENCE</scope>
    <source>
        <strain evidence="1">BazhouSP</strain>
    </source>
</reference>
<protein>
    <submittedName>
        <fullName evidence="1">Uncharacterized protein</fullName>
    </submittedName>
</protein>
<comment type="caution">
    <text evidence="1">The sequence shown here is derived from an EMBL/GenBank/DDBJ whole genome shotgun (WGS) entry which is preliminary data.</text>
</comment>
<evidence type="ECO:0000313" key="2">
    <source>
        <dbReference type="Proteomes" id="UP001201812"/>
    </source>
</evidence>
<dbReference type="Proteomes" id="UP001201812">
    <property type="component" value="Unassembled WGS sequence"/>
</dbReference>
<proteinExistence type="predicted"/>
<evidence type="ECO:0000313" key="1">
    <source>
        <dbReference type="EMBL" id="KAI1722205.1"/>
    </source>
</evidence>
<accession>A0AAD4ND73</accession>
<gene>
    <name evidence="1" type="ORF">DdX_04513</name>
</gene>
<keyword evidence="2" id="KW-1185">Reference proteome</keyword>
<dbReference type="EMBL" id="JAKKPZ010000004">
    <property type="protein sequence ID" value="KAI1722205.1"/>
    <property type="molecule type" value="Genomic_DNA"/>
</dbReference>
<dbReference type="AlphaFoldDB" id="A0AAD4ND73"/>
<name>A0AAD4ND73_9BILA</name>
<organism evidence="1 2">
    <name type="scientific">Ditylenchus destructor</name>
    <dbReference type="NCBI Taxonomy" id="166010"/>
    <lineage>
        <taxon>Eukaryota</taxon>
        <taxon>Metazoa</taxon>
        <taxon>Ecdysozoa</taxon>
        <taxon>Nematoda</taxon>
        <taxon>Chromadorea</taxon>
        <taxon>Rhabditida</taxon>
        <taxon>Tylenchina</taxon>
        <taxon>Tylenchomorpha</taxon>
        <taxon>Sphaerularioidea</taxon>
        <taxon>Anguinidae</taxon>
        <taxon>Anguininae</taxon>
        <taxon>Ditylenchus</taxon>
    </lineage>
</organism>